<evidence type="ECO:0000313" key="4">
    <source>
        <dbReference type="Proteomes" id="UP000182945"/>
    </source>
</evidence>
<dbReference type="PROSITE" id="PS00409">
    <property type="entry name" value="PROKAR_NTER_METHYL"/>
    <property type="match status" value="1"/>
</dbReference>
<reference evidence="3 4" key="1">
    <citation type="submission" date="2016-11" db="EMBL/GenBank/DDBJ databases">
        <title>Complete genome sequencing of Virgibacillus halodenitrificans PDB-F2.</title>
        <authorList>
            <person name="Sun Z."/>
            <person name="Zhou Y."/>
            <person name="Li H."/>
        </authorList>
    </citation>
    <scope>NUCLEOTIDE SEQUENCE [LARGE SCALE GENOMIC DNA]</scope>
    <source>
        <strain evidence="3 4">PDB-F2</strain>
    </source>
</reference>
<name>A0AAC9NJZ3_VIRHA</name>
<gene>
    <name evidence="3" type="ORF">BME96_07480</name>
</gene>
<accession>A0AAC9NJZ3</accession>
<dbReference type="InterPro" id="IPR012902">
    <property type="entry name" value="N_methyl_site"/>
</dbReference>
<evidence type="ECO:0000256" key="2">
    <source>
        <dbReference type="ARBA" id="ARBA00023287"/>
    </source>
</evidence>
<dbReference type="Proteomes" id="UP000182945">
    <property type="component" value="Chromosome"/>
</dbReference>
<dbReference type="GO" id="GO:0030420">
    <property type="term" value="P:establishment of competence for transformation"/>
    <property type="evidence" value="ECO:0007669"/>
    <property type="project" value="UniProtKB-KW"/>
</dbReference>
<comment type="subcellular location">
    <subcellularLocation>
        <location evidence="1">Cell surface</location>
    </subcellularLocation>
</comment>
<evidence type="ECO:0008006" key="5">
    <source>
        <dbReference type="Google" id="ProtNLM"/>
    </source>
</evidence>
<dbReference type="AlphaFoldDB" id="A0AAC9NJZ3"/>
<protein>
    <recommendedName>
        <fullName evidence="5">Prepilin-type N-terminal cleavage/methylation domain-containing protein</fullName>
    </recommendedName>
</protein>
<dbReference type="GeneID" id="71514228"/>
<dbReference type="GO" id="GO:0009986">
    <property type="term" value="C:cell surface"/>
    <property type="evidence" value="ECO:0007669"/>
    <property type="project" value="UniProtKB-SubCell"/>
</dbReference>
<dbReference type="KEGG" id="vhl:BME96_07480"/>
<keyword evidence="2" id="KW-0178">Competence</keyword>
<dbReference type="NCBIfam" id="TIGR02532">
    <property type="entry name" value="IV_pilin_GFxxxE"/>
    <property type="match status" value="1"/>
</dbReference>
<dbReference type="RefSeq" id="WP_071648795.1">
    <property type="nucleotide sequence ID" value="NZ_CP017962.1"/>
</dbReference>
<dbReference type="EMBL" id="CP017962">
    <property type="protein sequence ID" value="APC48022.1"/>
    <property type="molecule type" value="Genomic_DNA"/>
</dbReference>
<proteinExistence type="predicted"/>
<dbReference type="Pfam" id="PF07963">
    <property type="entry name" value="N_methyl"/>
    <property type="match status" value="1"/>
</dbReference>
<evidence type="ECO:0000313" key="3">
    <source>
        <dbReference type="EMBL" id="APC48022.1"/>
    </source>
</evidence>
<organism evidence="3 4">
    <name type="scientific">Virgibacillus halodenitrificans</name>
    <name type="common">Bacillus halodenitrificans</name>
    <dbReference type="NCBI Taxonomy" id="1482"/>
    <lineage>
        <taxon>Bacteria</taxon>
        <taxon>Bacillati</taxon>
        <taxon>Bacillota</taxon>
        <taxon>Bacilli</taxon>
        <taxon>Bacillales</taxon>
        <taxon>Bacillaceae</taxon>
        <taxon>Virgibacillus</taxon>
    </lineage>
</organism>
<sequence length="367" mass="41042">MRICQFKSEKGMTLVELLAALALFGLIVALSSGVIVQLMGSEQKTSASISLKQEANVVMSDLRSQFYNNNTKKICLSPDTPLQVKDSLIFNGEEEEKQLDSNNCITDVDHDKPLNIFLTFASPENGQNLELKTTWAGRDIYPLIILPKEKPGIPSCSNVPENVKTDKFKNLSKSHNNSVIITDEVDIKHASYTIKGHLTTEEEFEAKHSTLSVIGNSIFKDEFEMKHSVLDVKCSVIFEDETEIEHSTINIVGNGIFNGTEVDYDEDEDTDSVVEIKQSTINITNDTWFAGELELDHSTLTVHGDAQINHKTEIKNADIQINGKLSFKNEVEIKNSKISLTEEPIFNNKVEIKNSKITINGEPYYPN</sequence>
<evidence type="ECO:0000256" key="1">
    <source>
        <dbReference type="ARBA" id="ARBA00004241"/>
    </source>
</evidence>